<dbReference type="GO" id="GO:0045892">
    <property type="term" value="P:negative regulation of DNA-templated transcription"/>
    <property type="evidence" value="ECO:0007669"/>
    <property type="project" value="TreeGrafter"/>
</dbReference>
<sequence>MLTTVAKAFQVLSLFTPTRPVWGATSVAAELGLKKSTAHDLLGSLAELGMLHRQGGQYTAGLKLLSLARSAEGTFPWLDATRREMVTLAAQTGEAIHLSTLQGYRLLDLEEVQGVGAVRVVFDSQMPPHCTAMGKVLLSDVPPEELARLTSNYNLRALTPNSITTADELHGELARVAEQGYAYDVEEVYEGVCCIAVPVRSERGKTLASISVSAPAFRFYKHKDELRSAVLAAGARLSSALSSPTPSISAHSTSAHSSPPSNRA</sequence>
<dbReference type="Pfam" id="PF09339">
    <property type="entry name" value="HTH_IclR"/>
    <property type="match status" value="1"/>
</dbReference>
<reference evidence="7 8" key="1">
    <citation type="submission" date="2018-11" db="EMBL/GenBank/DDBJ databases">
        <title>Deinococcus shelandsis sp. nov., isolated from South Shetland Islands soil of Antarctica.</title>
        <authorList>
            <person name="Tian J."/>
        </authorList>
    </citation>
    <scope>NUCLEOTIDE SEQUENCE [LARGE SCALE GENOMIC DNA]</scope>
    <source>
        <strain evidence="7 8">S14-83T</strain>
        <plasmid evidence="7 8">unnamed1</plasmid>
    </source>
</reference>
<evidence type="ECO:0000256" key="2">
    <source>
        <dbReference type="ARBA" id="ARBA00023125"/>
    </source>
</evidence>
<dbReference type="InterPro" id="IPR029016">
    <property type="entry name" value="GAF-like_dom_sf"/>
</dbReference>
<dbReference type="InterPro" id="IPR005471">
    <property type="entry name" value="Tscrpt_reg_IclR_N"/>
</dbReference>
<dbReference type="InterPro" id="IPR050707">
    <property type="entry name" value="HTH_MetabolicPath_Reg"/>
</dbReference>
<proteinExistence type="predicted"/>
<feature type="region of interest" description="Disordered" evidence="4">
    <location>
        <begin position="240"/>
        <end position="264"/>
    </location>
</feature>
<dbReference type="Gene3D" id="1.10.10.10">
    <property type="entry name" value="Winged helix-like DNA-binding domain superfamily/Winged helix DNA-binding domain"/>
    <property type="match status" value="1"/>
</dbReference>
<protein>
    <submittedName>
        <fullName evidence="7">IclR family transcriptional regulator</fullName>
    </submittedName>
</protein>
<geneLocation type="plasmid" evidence="7 8">
    <name>unnamed1</name>
</geneLocation>
<evidence type="ECO:0000259" key="5">
    <source>
        <dbReference type="PROSITE" id="PS51077"/>
    </source>
</evidence>
<keyword evidence="7" id="KW-0614">Plasmid</keyword>
<evidence type="ECO:0000313" key="8">
    <source>
        <dbReference type="Proteomes" id="UP000276417"/>
    </source>
</evidence>
<gene>
    <name evidence="7" type="ORF">EHF33_17385</name>
</gene>
<dbReference type="InterPro" id="IPR036390">
    <property type="entry name" value="WH_DNA-bd_sf"/>
</dbReference>
<name>A0A3G8YH75_9DEIO</name>
<dbReference type="RefSeq" id="WP_124874532.1">
    <property type="nucleotide sequence ID" value="NZ_CP034185.1"/>
</dbReference>
<feature type="domain" description="HTH iclR-type" evidence="5">
    <location>
        <begin position="2"/>
        <end position="62"/>
    </location>
</feature>
<evidence type="ECO:0000259" key="6">
    <source>
        <dbReference type="PROSITE" id="PS51078"/>
    </source>
</evidence>
<dbReference type="EMBL" id="CP034185">
    <property type="protein sequence ID" value="AZI44669.1"/>
    <property type="molecule type" value="Genomic_DNA"/>
</dbReference>
<keyword evidence="8" id="KW-1185">Reference proteome</keyword>
<keyword evidence="1" id="KW-0805">Transcription regulation</keyword>
<dbReference type="PANTHER" id="PTHR30136:SF2">
    <property type="entry name" value="TRANSCRIPTIONAL REGULATOR ICLR"/>
    <property type="match status" value="1"/>
</dbReference>
<dbReference type="GO" id="GO:0003700">
    <property type="term" value="F:DNA-binding transcription factor activity"/>
    <property type="evidence" value="ECO:0007669"/>
    <property type="project" value="TreeGrafter"/>
</dbReference>
<accession>A0A3G8YH75</accession>
<dbReference type="Pfam" id="PF01614">
    <property type="entry name" value="IclR_C"/>
    <property type="match status" value="1"/>
</dbReference>
<keyword evidence="2" id="KW-0238">DNA-binding</keyword>
<dbReference type="GO" id="GO:0003677">
    <property type="term" value="F:DNA binding"/>
    <property type="evidence" value="ECO:0007669"/>
    <property type="project" value="UniProtKB-KW"/>
</dbReference>
<dbReference type="SMART" id="SM00346">
    <property type="entry name" value="HTH_ICLR"/>
    <property type="match status" value="1"/>
</dbReference>
<evidence type="ECO:0000256" key="4">
    <source>
        <dbReference type="SAM" id="MobiDB-lite"/>
    </source>
</evidence>
<evidence type="ECO:0000256" key="3">
    <source>
        <dbReference type="ARBA" id="ARBA00023163"/>
    </source>
</evidence>
<dbReference type="KEGG" id="dph:EHF33_17385"/>
<dbReference type="PANTHER" id="PTHR30136">
    <property type="entry name" value="HELIX-TURN-HELIX TRANSCRIPTIONAL REGULATOR, ICLR FAMILY"/>
    <property type="match status" value="1"/>
</dbReference>
<dbReference type="SUPFAM" id="SSF55781">
    <property type="entry name" value="GAF domain-like"/>
    <property type="match status" value="1"/>
</dbReference>
<dbReference type="Proteomes" id="UP000276417">
    <property type="component" value="Plasmid unnamed1"/>
</dbReference>
<evidence type="ECO:0000313" key="7">
    <source>
        <dbReference type="EMBL" id="AZI44669.1"/>
    </source>
</evidence>
<dbReference type="PROSITE" id="PS51078">
    <property type="entry name" value="ICLR_ED"/>
    <property type="match status" value="1"/>
</dbReference>
<dbReference type="SUPFAM" id="SSF46785">
    <property type="entry name" value="Winged helix' DNA-binding domain"/>
    <property type="match status" value="1"/>
</dbReference>
<dbReference type="InterPro" id="IPR014757">
    <property type="entry name" value="Tscrpt_reg_IclR_C"/>
</dbReference>
<dbReference type="PROSITE" id="PS51077">
    <property type="entry name" value="HTH_ICLR"/>
    <property type="match status" value="1"/>
</dbReference>
<feature type="domain" description="IclR-ED" evidence="6">
    <location>
        <begin position="63"/>
        <end position="243"/>
    </location>
</feature>
<dbReference type="OrthoDB" id="9791752at2"/>
<dbReference type="InterPro" id="IPR036388">
    <property type="entry name" value="WH-like_DNA-bd_sf"/>
</dbReference>
<dbReference type="Gene3D" id="3.30.450.40">
    <property type="match status" value="1"/>
</dbReference>
<keyword evidence="3" id="KW-0804">Transcription</keyword>
<dbReference type="AlphaFoldDB" id="A0A3G8YH75"/>
<evidence type="ECO:0000256" key="1">
    <source>
        <dbReference type="ARBA" id="ARBA00023015"/>
    </source>
</evidence>
<organism evidence="7 8">
    <name type="scientific">Deinococcus psychrotolerans</name>
    <dbReference type="NCBI Taxonomy" id="2489213"/>
    <lineage>
        <taxon>Bacteria</taxon>
        <taxon>Thermotogati</taxon>
        <taxon>Deinococcota</taxon>
        <taxon>Deinococci</taxon>
        <taxon>Deinococcales</taxon>
        <taxon>Deinococcaceae</taxon>
        <taxon>Deinococcus</taxon>
    </lineage>
</organism>